<evidence type="ECO:0000313" key="3">
    <source>
        <dbReference type="Proteomes" id="UP000000763"/>
    </source>
</evidence>
<feature type="region of interest" description="Disordered" evidence="1">
    <location>
        <begin position="43"/>
        <end position="69"/>
    </location>
</feature>
<feature type="region of interest" description="Disordered" evidence="1">
    <location>
        <begin position="138"/>
        <end position="162"/>
    </location>
</feature>
<dbReference type="EMBL" id="AP003513">
    <property type="protein sequence ID" value="BAD37293.1"/>
    <property type="molecule type" value="Genomic_DNA"/>
</dbReference>
<reference evidence="3" key="2">
    <citation type="journal article" date="2008" name="Nucleic Acids Res.">
        <title>The rice annotation project database (RAP-DB): 2008 update.</title>
        <authorList>
            <consortium name="The rice annotation project (RAP)"/>
        </authorList>
    </citation>
    <scope>GENOME REANNOTATION</scope>
    <source>
        <strain evidence="3">cv. Nipponbare</strain>
    </source>
</reference>
<proteinExistence type="predicted"/>
<feature type="compositionally biased region" description="Low complexity" evidence="1">
    <location>
        <begin position="48"/>
        <end position="66"/>
    </location>
</feature>
<evidence type="ECO:0000313" key="2">
    <source>
        <dbReference type="EMBL" id="BAD37293.1"/>
    </source>
</evidence>
<protein>
    <submittedName>
        <fullName evidence="2">Uncharacterized protein</fullName>
    </submittedName>
</protein>
<accession>Q67X26</accession>
<gene>
    <name evidence="2" type="primary">P0690H04.12</name>
</gene>
<dbReference type="Proteomes" id="UP000000763">
    <property type="component" value="Chromosome 6"/>
</dbReference>
<sequence length="217" mass="23358">MAAGEDLPWKRGVAAAATLTPLPAVAPPALAAPIHRPPVATAACARGRPSALADPSSSSPRPTTTRLPAMHRAMRLRGLLRPQLLRTHETGGALVVGLGEPGGSAVARRPPPLPFGDGRRRPSSRFYCSKGGVGSVEAAVGSGGGGSSSSSSEQEHARLGERDQKEWLSGERFVTGCRRRESPFLTKRERFRDQFLRRVVPWEKATLSWRSFPYYVE</sequence>
<reference evidence="3" key="1">
    <citation type="journal article" date="2005" name="Nature">
        <title>The map-based sequence of the rice genome.</title>
        <authorList>
            <consortium name="International rice genome sequencing project (IRGSP)"/>
            <person name="Matsumoto T."/>
            <person name="Wu J."/>
            <person name="Kanamori H."/>
            <person name="Katayose Y."/>
            <person name="Fujisawa M."/>
            <person name="Namiki N."/>
            <person name="Mizuno H."/>
            <person name="Yamamoto K."/>
            <person name="Antonio B.A."/>
            <person name="Baba T."/>
            <person name="Sakata K."/>
            <person name="Nagamura Y."/>
            <person name="Aoki H."/>
            <person name="Arikawa K."/>
            <person name="Arita K."/>
            <person name="Bito T."/>
            <person name="Chiden Y."/>
            <person name="Fujitsuka N."/>
            <person name="Fukunaka R."/>
            <person name="Hamada M."/>
            <person name="Harada C."/>
            <person name="Hayashi A."/>
            <person name="Hijishita S."/>
            <person name="Honda M."/>
            <person name="Hosokawa S."/>
            <person name="Ichikawa Y."/>
            <person name="Idonuma A."/>
            <person name="Iijima M."/>
            <person name="Ikeda M."/>
            <person name="Ikeno M."/>
            <person name="Ito K."/>
            <person name="Ito S."/>
            <person name="Ito T."/>
            <person name="Ito Y."/>
            <person name="Ito Y."/>
            <person name="Iwabuchi A."/>
            <person name="Kamiya K."/>
            <person name="Karasawa W."/>
            <person name="Kurita K."/>
            <person name="Katagiri S."/>
            <person name="Kikuta A."/>
            <person name="Kobayashi H."/>
            <person name="Kobayashi N."/>
            <person name="Machita K."/>
            <person name="Maehara T."/>
            <person name="Masukawa M."/>
            <person name="Mizubayashi T."/>
            <person name="Mukai Y."/>
            <person name="Nagasaki H."/>
            <person name="Nagata Y."/>
            <person name="Naito S."/>
            <person name="Nakashima M."/>
            <person name="Nakama Y."/>
            <person name="Nakamichi Y."/>
            <person name="Nakamura M."/>
            <person name="Meguro A."/>
            <person name="Negishi M."/>
            <person name="Ohta I."/>
            <person name="Ohta T."/>
            <person name="Okamoto M."/>
            <person name="Ono N."/>
            <person name="Saji S."/>
            <person name="Sakaguchi M."/>
            <person name="Sakai K."/>
            <person name="Shibata M."/>
            <person name="Shimokawa T."/>
            <person name="Song J."/>
            <person name="Takazaki Y."/>
            <person name="Terasawa K."/>
            <person name="Tsugane M."/>
            <person name="Tsuji K."/>
            <person name="Ueda S."/>
            <person name="Waki K."/>
            <person name="Yamagata H."/>
            <person name="Yamamoto M."/>
            <person name="Yamamoto S."/>
            <person name="Yamane H."/>
            <person name="Yoshiki S."/>
            <person name="Yoshihara R."/>
            <person name="Yukawa K."/>
            <person name="Zhong H."/>
            <person name="Yano M."/>
            <person name="Yuan Q."/>
            <person name="Ouyang S."/>
            <person name="Liu J."/>
            <person name="Jones K.M."/>
            <person name="Gansberger K."/>
            <person name="Moffat K."/>
            <person name="Hill J."/>
            <person name="Bera J."/>
            <person name="Fadrosh D."/>
            <person name="Jin S."/>
            <person name="Johri S."/>
            <person name="Kim M."/>
            <person name="Overton L."/>
            <person name="Reardon M."/>
            <person name="Tsitrin T."/>
            <person name="Vuong H."/>
            <person name="Weaver B."/>
            <person name="Ciecko A."/>
            <person name="Tallon L."/>
            <person name="Jackson J."/>
            <person name="Pai G."/>
            <person name="Aken S.V."/>
            <person name="Utterback T."/>
            <person name="Reidmuller S."/>
            <person name="Feldblyum T."/>
            <person name="Hsiao J."/>
            <person name="Zismann V."/>
            <person name="Iobst S."/>
            <person name="de Vazeille A.R."/>
            <person name="Buell C.R."/>
            <person name="Ying K."/>
            <person name="Li Y."/>
            <person name="Lu T."/>
            <person name="Huang Y."/>
            <person name="Zhao Q."/>
            <person name="Feng Q."/>
            <person name="Zhang L."/>
            <person name="Zhu J."/>
            <person name="Weng Q."/>
            <person name="Mu J."/>
            <person name="Lu Y."/>
            <person name="Fan D."/>
            <person name="Liu Y."/>
            <person name="Guan J."/>
            <person name="Zhang Y."/>
            <person name="Yu S."/>
            <person name="Liu X."/>
            <person name="Zhang Y."/>
            <person name="Hong G."/>
            <person name="Han B."/>
            <person name="Choisne N."/>
            <person name="Demange N."/>
            <person name="Orjeda G."/>
            <person name="Samain S."/>
            <person name="Cattolico L."/>
            <person name="Pelletier E."/>
            <person name="Couloux A."/>
            <person name="Segurens B."/>
            <person name="Wincker P."/>
            <person name="D'Hont A."/>
            <person name="Scarpelli C."/>
            <person name="Weissenbach J."/>
            <person name="Salanoubat M."/>
            <person name="Quetier F."/>
            <person name="Yu Y."/>
            <person name="Kim H.R."/>
            <person name="Rambo T."/>
            <person name="Currie J."/>
            <person name="Collura K."/>
            <person name="Luo M."/>
            <person name="Yang T."/>
            <person name="Ammiraju J.S.S."/>
            <person name="Engler F."/>
            <person name="Soderlund C."/>
            <person name="Wing R.A."/>
            <person name="Palmer L.E."/>
            <person name="de la Bastide M."/>
            <person name="Spiegel L."/>
            <person name="Nascimento L."/>
            <person name="Zutavern T."/>
            <person name="O'Shaughnessy A."/>
            <person name="Dike S."/>
            <person name="Dedhia N."/>
            <person name="Preston R."/>
            <person name="Balija V."/>
            <person name="McCombie W.R."/>
            <person name="Chow T."/>
            <person name="Chen H."/>
            <person name="Chung M."/>
            <person name="Chen C."/>
            <person name="Shaw J."/>
            <person name="Wu H."/>
            <person name="Hsiao K."/>
            <person name="Chao Y."/>
            <person name="Chu M."/>
            <person name="Cheng C."/>
            <person name="Hour A."/>
            <person name="Lee P."/>
            <person name="Lin S."/>
            <person name="Lin Y."/>
            <person name="Liou J."/>
            <person name="Liu S."/>
            <person name="Hsing Y."/>
            <person name="Raghuvanshi S."/>
            <person name="Mohanty A."/>
            <person name="Bharti A.K."/>
            <person name="Gaur A."/>
            <person name="Gupta V."/>
            <person name="Kumar D."/>
            <person name="Ravi V."/>
            <person name="Vij S."/>
            <person name="Kapur A."/>
            <person name="Khurana P."/>
            <person name="Khurana P."/>
            <person name="Khurana J.P."/>
            <person name="Tyagi A.K."/>
            <person name="Gaikwad K."/>
            <person name="Singh A."/>
            <person name="Dalal V."/>
            <person name="Srivastava S."/>
            <person name="Dixit A."/>
            <person name="Pal A.K."/>
            <person name="Ghazi I.A."/>
            <person name="Yadav M."/>
            <person name="Pandit A."/>
            <person name="Bhargava A."/>
            <person name="Sureshbabu K."/>
            <person name="Batra K."/>
            <person name="Sharma T.R."/>
            <person name="Mohapatra T."/>
            <person name="Singh N.K."/>
            <person name="Messing J."/>
            <person name="Nelson A.B."/>
            <person name="Fuks G."/>
            <person name="Kavchok S."/>
            <person name="Keizer G."/>
            <person name="Linton E."/>
            <person name="Llaca V."/>
            <person name="Song R."/>
            <person name="Tanyolac B."/>
            <person name="Young S."/>
            <person name="Ho-Il K."/>
            <person name="Hahn J.H."/>
            <person name="Sangsakoo G."/>
            <person name="Vanavichit A."/>
            <person name="de Mattos Luiz.A.T."/>
            <person name="Zimmer P.D."/>
            <person name="Malone G."/>
            <person name="Dellagostin O."/>
            <person name="de Oliveira A.C."/>
            <person name="Bevan M."/>
            <person name="Bancroft I."/>
            <person name="Minx P."/>
            <person name="Cordum H."/>
            <person name="Wilson R."/>
            <person name="Cheng Z."/>
            <person name="Jin W."/>
            <person name="Jiang J."/>
            <person name="Leong S.A."/>
            <person name="Iwama H."/>
            <person name="Gojobori T."/>
            <person name="Itoh T."/>
            <person name="Niimura Y."/>
            <person name="Fujii Y."/>
            <person name="Habara T."/>
            <person name="Sakai H."/>
            <person name="Sato Y."/>
            <person name="Wilson G."/>
            <person name="Kumar K."/>
            <person name="McCouch S."/>
            <person name="Juretic N."/>
            <person name="Hoen D."/>
            <person name="Wright S."/>
            <person name="Bruskiewich R."/>
            <person name="Bureau T."/>
            <person name="Miyao A."/>
            <person name="Hirochika H."/>
            <person name="Nishikawa T."/>
            <person name="Kadowaki K."/>
            <person name="Sugiura M."/>
            <person name="Burr B."/>
            <person name="Sasaki T."/>
        </authorList>
    </citation>
    <scope>NUCLEOTIDE SEQUENCE [LARGE SCALE GENOMIC DNA]</scope>
    <source>
        <strain evidence="3">cv. Nipponbare</strain>
    </source>
</reference>
<name>Q67X26_ORYSJ</name>
<evidence type="ECO:0000256" key="1">
    <source>
        <dbReference type="SAM" id="MobiDB-lite"/>
    </source>
</evidence>
<organism evidence="2 3">
    <name type="scientific">Oryza sativa subsp. japonica</name>
    <name type="common">Rice</name>
    <dbReference type="NCBI Taxonomy" id="39947"/>
    <lineage>
        <taxon>Eukaryota</taxon>
        <taxon>Viridiplantae</taxon>
        <taxon>Streptophyta</taxon>
        <taxon>Embryophyta</taxon>
        <taxon>Tracheophyta</taxon>
        <taxon>Spermatophyta</taxon>
        <taxon>Magnoliopsida</taxon>
        <taxon>Liliopsida</taxon>
        <taxon>Poales</taxon>
        <taxon>Poaceae</taxon>
        <taxon>BOP clade</taxon>
        <taxon>Oryzoideae</taxon>
        <taxon>Oryzeae</taxon>
        <taxon>Oryzinae</taxon>
        <taxon>Oryza</taxon>
        <taxon>Oryza sativa</taxon>
    </lineage>
</organism>
<feature type="region of interest" description="Disordered" evidence="1">
    <location>
        <begin position="95"/>
        <end position="124"/>
    </location>
</feature>
<dbReference type="AlphaFoldDB" id="Q67X26"/>
<feature type="compositionally biased region" description="Basic and acidic residues" evidence="1">
    <location>
        <begin position="153"/>
        <end position="162"/>
    </location>
</feature>